<evidence type="ECO:0000313" key="2">
    <source>
        <dbReference type="EMBL" id="MBP2325136.1"/>
    </source>
</evidence>
<dbReference type="EMBL" id="JAGINW010000001">
    <property type="protein sequence ID" value="MBP2325136.1"/>
    <property type="molecule type" value="Genomic_DNA"/>
</dbReference>
<evidence type="ECO:0000313" key="3">
    <source>
        <dbReference type="Proteomes" id="UP001519332"/>
    </source>
</evidence>
<comment type="caution">
    <text evidence="2">The sequence shown here is derived from an EMBL/GenBank/DDBJ whole genome shotgun (WGS) entry which is preliminary data.</text>
</comment>
<gene>
    <name evidence="2" type="ORF">JOF56_005521</name>
</gene>
<dbReference type="RefSeq" id="WP_209642375.1">
    <property type="nucleotide sequence ID" value="NZ_JAGINW010000001.1"/>
</dbReference>
<evidence type="ECO:0000256" key="1">
    <source>
        <dbReference type="SAM" id="Phobius"/>
    </source>
</evidence>
<organism evidence="2 3">
    <name type="scientific">Kibdelosporangium banguiense</name>
    <dbReference type="NCBI Taxonomy" id="1365924"/>
    <lineage>
        <taxon>Bacteria</taxon>
        <taxon>Bacillati</taxon>
        <taxon>Actinomycetota</taxon>
        <taxon>Actinomycetes</taxon>
        <taxon>Pseudonocardiales</taxon>
        <taxon>Pseudonocardiaceae</taxon>
        <taxon>Kibdelosporangium</taxon>
    </lineage>
</organism>
<accession>A0ABS4TML8</accession>
<name>A0ABS4TML8_9PSEU</name>
<feature type="transmembrane region" description="Helical" evidence="1">
    <location>
        <begin position="62"/>
        <end position="83"/>
    </location>
</feature>
<keyword evidence="1" id="KW-0472">Membrane</keyword>
<reference evidence="2 3" key="1">
    <citation type="submission" date="2021-03" db="EMBL/GenBank/DDBJ databases">
        <title>Sequencing the genomes of 1000 actinobacteria strains.</title>
        <authorList>
            <person name="Klenk H.-P."/>
        </authorList>
    </citation>
    <scope>NUCLEOTIDE SEQUENCE [LARGE SCALE GENOMIC DNA]</scope>
    <source>
        <strain evidence="2 3">DSM 46670</strain>
    </source>
</reference>
<keyword evidence="1" id="KW-0812">Transmembrane</keyword>
<protein>
    <submittedName>
        <fullName evidence="2">Uncharacterized protein</fullName>
    </submittedName>
</protein>
<sequence length="103" mass="11275">MVRWTLISLRRAGFARGALRRGSDRGEVCVLLAGVLLTAAAVPVGAQVEEWLLGTLVPDQAAMVAVAAVMVWTLLVSVAFRVLSATLERRRIDAWGNEWRECQ</sequence>
<keyword evidence="3" id="KW-1185">Reference proteome</keyword>
<keyword evidence="1" id="KW-1133">Transmembrane helix</keyword>
<dbReference type="Proteomes" id="UP001519332">
    <property type="component" value="Unassembled WGS sequence"/>
</dbReference>
<proteinExistence type="predicted"/>